<feature type="transmembrane region" description="Helical" evidence="6">
    <location>
        <begin position="15"/>
        <end position="36"/>
    </location>
</feature>
<dbReference type="EMBL" id="CP048113">
    <property type="protein sequence ID" value="QHS63902.1"/>
    <property type="molecule type" value="Genomic_DNA"/>
</dbReference>
<evidence type="ECO:0000313" key="10">
    <source>
        <dbReference type="Proteomes" id="UP000476411"/>
    </source>
</evidence>
<dbReference type="AlphaFoldDB" id="A0A6B9ZNP0"/>
<dbReference type="PANTHER" id="PTHR30386">
    <property type="entry name" value="MEMBRANE FUSION SUBUNIT OF EMRAB-TOLC MULTIDRUG EFFLUX PUMP"/>
    <property type="match status" value="1"/>
</dbReference>
<dbReference type="GO" id="GO:0016020">
    <property type="term" value="C:membrane"/>
    <property type="evidence" value="ECO:0007669"/>
    <property type="project" value="UniProtKB-SubCell"/>
</dbReference>
<name>A0A6B9ZNP0_9BACT</name>
<dbReference type="Gene3D" id="1.10.287.470">
    <property type="entry name" value="Helix hairpin bin"/>
    <property type="match status" value="1"/>
</dbReference>
<dbReference type="InterPro" id="IPR050739">
    <property type="entry name" value="MFP"/>
</dbReference>
<comment type="subcellular location">
    <subcellularLocation>
        <location evidence="1">Membrane</location>
        <topology evidence="1">Single-pass membrane protein</topology>
    </subcellularLocation>
</comment>
<feature type="domain" description="p-hydroxybenzoic acid efflux pump subunit AaeA-like beta-barrel" evidence="8">
    <location>
        <begin position="256"/>
        <end position="334"/>
    </location>
</feature>
<dbReference type="InterPro" id="IPR058634">
    <property type="entry name" value="AaeA-lik-b-barrel"/>
</dbReference>
<evidence type="ECO:0000313" key="9">
    <source>
        <dbReference type="EMBL" id="QHS63902.1"/>
    </source>
</evidence>
<sequence>MRTLPDAGKKRRVNILKLLFVASLLIAIAWGIYFYFRLDTDLYTNDATVEQYINPVNVRISGYIKEVRFTDHQRVKKGDTLVLLDNREYLVQVEQAEASWLSALAGRKVASSNVNTVNSNLSTDDANIRALEVRVWNAGQNLQRFANLLKDEATTQQQYDQVKTDYESLQAQLTALRQQKQTTRLQTAETAQKVDISEADIKRTHAALELAKLNLSYTVITAPYDGVTGRRNIQEGQFVQADNLLLDFVRNDSKWIVANYLETQVTQLQPGDKMEIRVDGIRGKTFAGHVTSISEATGSKYAGIPVDNAAGNFIKVRQRIPVRILLDATPADSTTLSLLRAGMNAQVWRAREN</sequence>
<evidence type="ECO:0000256" key="3">
    <source>
        <dbReference type="ARBA" id="ARBA00022989"/>
    </source>
</evidence>
<organism evidence="9 10">
    <name type="scientific">Chitinophaga agri</name>
    <dbReference type="NCBI Taxonomy" id="2703787"/>
    <lineage>
        <taxon>Bacteria</taxon>
        <taxon>Pseudomonadati</taxon>
        <taxon>Bacteroidota</taxon>
        <taxon>Chitinophagia</taxon>
        <taxon>Chitinophagales</taxon>
        <taxon>Chitinophagaceae</taxon>
        <taxon>Chitinophaga</taxon>
    </lineage>
</organism>
<evidence type="ECO:0000256" key="5">
    <source>
        <dbReference type="SAM" id="Coils"/>
    </source>
</evidence>
<evidence type="ECO:0000256" key="1">
    <source>
        <dbReference type="ARBA" id="ARBA00004167"/>
    </source>
</evidence>
<reference evidence="9 10" key="1">
    <citation type="submission" date="2020-01" db="EMBL/GenBank/DDBJ databases">
        <title>Complete genome sequence of Chitinophaga sp. H33E-04 isolated from quinoa roots.</title>
        <authorList>
            <person name="Weon H.-Y."/>
            <person name="Lee S.A."/>
        </authorList>
    </citation>
    <scope>NUCLEOTIDE SEQUENCE [LARGE SCALE GENOMIC DNA]</scope>
    <source>
        <strain evidence="9 10">H33E-04</strain>
    </source>
</reference>
<evidence type="ECO:0000256" key="2">
    <source>
        <dbReference type="ARBA" id="ARBA00022692"/>
    </source>
</evidence>
<dbReference type="SUPFAM" id="SSF111369">
    <property type="entry name" value="HlyD-like secretion proteins"/>
    <property type="match status" value="2"/>
</dbReference>
<keyword evidence="2 6" id="KW-0812">Transmembrane</keyword>
<evidence type="ECO:0000259" key="7">
    <source>
        <dbReference type="Pfam" id="PF25917"/>
    </source>
</evidence>
<dbReference type="Gene3D" id="2.40.30.170">
    <property type="match status" value="1"/>
</dbReference>
<dbReference type="PANTHER" id="PTHR30386:SF26">
    <property type="entry name" value="TRANSPORT PROTEIN COMB"/>
    <property type="match status" value="1"/>
</dbReference>
<dbReference type="Proteomes" id="UP000476411">
    <property type="component" value="Chromosome"/>
</dbReference>
<gene>
    <name evidence="9" type="ORF">GWR21_00850</name>
</gene>
<proteinExistence type="predicted"/>
<keyword evidence="4 6" id="KW-0472">Membrane</keyword>
<dbReference type="Pfam" id="PF25963">
    <property type="entry name" value="Beta-barrel_AAEA"/>
    <property type="match status" value="1"/>
</dbReference>
<dbReference type="KEGG" id="chih:GWR21_00850"/>
<evidence type="ECO:0000256" key="6">
    <source>
        <dbReference type="SAM" id="Phobius"/>
    </source>
</evidence>
<protein>
    <submittedName>
        <fullName evidence="9">HlyD family secretion protein</fullName>
    </submittedName>
</protein>
<keyword evidence="10" id="KW-1185">Reference proteome</keyword>
<keyword evidence="5" id="KW-0175">Coiled coil</keyword>
<keyword evidence="3 6" id="KW-1133">Transmembrane helix</keyword>
<evidence type="ECO:0000256" key="4">
    <source>
        <dbReference type="ARBA" id="ARBA00023136"/>
    </source>
</evidence>
<evidence type="ECO:0000259" key="8">
    <source>
        <dbReference type="Pfam" id="PF25963"/>
    </source>
</evidence>
<accession>A0A6B9ZNP0</accession>
<dbReference type="Gene3D" id="2.40.50.100">
    <property type="match status" value="1"/>
</dbReference>
<dbReference type="Pfam" id="PF25917">
    <property type="entry name" value="BSH_RND"/>
    <property type="match status" value="1"/>
</dbReference>
<dbReference type="InterPro" id="IPR058625">
    <property type="entry name" value="MdtA-like_BSH"/>
</dbReference>
<feature type="coiled-coil region" evidence="5">
    <location>
        <begin position="152"/>
        <end position="186"/>
    </location>
</feature>
<feature type="domain" description="Multidrug resistance protein MdtA-like barrel-sandwich hybrid" evidence="7">
    <location>
        <begin position="56"/>
        <end position="242"/>
    </location>
</feature>